<protein>
    <recommendedName>
        <fullName evidence="7">Thioredoxin domain-containing protein</fullName>
    </recommendedName>
</protein>
<dbReference type="GO" id="GO:0017004">
    <property type="term" value="P:cytochrome complex assembly"/>
    <property type="evidence" value="ECO:0007669"/>
    <property type="project" value="UniProtKB-KW"/>
</dbReference>
<dbReference type="AlphaFoldDB" id="W6K4W9"/>
<keyword evidence="2" id="KW-0201">Cytochrome c-type biogenesis</keyword>
<dbReference type="CDD" id="cd02966">
    <property type="entry name" value="TlpA_like_family"/>
    <property type="match status" value="1"/>
</dbReference>
<evidence type="ECO:0000313" key="9">
    <source>
        <dbReference type="Proteomes" id="UP000035763"/>
    </source>
</evidence>
<dbReference type="PROSITE" id="PS00194">
    <property type="entry name" value="THIOREDOXIN_1"/>
    <property type="match status" value="1"/>
</dbReference>
<keyword evidence="5" id="KW-0676">Redox-active center</keyword>
<feature type="signal peptide" evidence="6">
    <location>
        <begin position="1"/>
        <end position="19"/>
    </location>
</feature>
<dbReference type="InterPro" id="IPR050553">
    <property type="entry name" value="Thioredoxin_ResA/DsbE_sf"/>
</dbReference>
<reference evidence="8 9" key="1">
    <citation type="journal article" date="2013" name="ISME J.">
        <title>A metabolic model for members of the genus Tetrasphaera involved in enhanced biological phosphorus removal.</title>
        <authorList>
            <person name="Kristiansen R."/>
            <person name="Nguyen H.T.T."/>
            <person name="Saunders A.M."/>
            <person name="Nielsen J.L."/>
            <person name="Wimmer R."/>
            <person name="Le V.Q."/>
            <person name="McIlroy S.J."/>
            <person name="Petrovski S."/>
            <person name="Seviour R.J."/>
            <person name="Calteau A."/>
            <person name="Nielsen K.L."/>
            <person name="Nielsen P.H."/>
        </authorList>
    </citation>
    <scope>NUCLEOTIDE SEQUENCE [LARGE SCALE GENOMIC DNA]</scope>
    <source>
        <strain evidence="8 9">Ben110</strain>
    </source>
</reference>
<feature type="domain" description="Thioredoxin" evidence="7">
    <location>
        <begin position="48"/>
        <end position="191"/>
    </location>
</feature>
<comment type="caution">
    <text evidence="8">The sequence shown here is derived from an EMBL/GenBank/DDBJ whole genome shotgun (WGS) entry which is preliminary data.</text>
</comment>
<evidence type="ECO:0000256" key="5">
    <source>
        <dbReference type="ARBA" id="ARBA00023284"/>
    </source>
</evidence>
<keyword evidence="3" id="KW-0735">Signal-anchor</keyword>
<gene>
    <name evidence="8" type="ORF">BN11_920012</name>
</gene>
<dbReference type="Gene3D" id="3.40.30.10">
    <property type="entry name" value="Glutaredoxin"/>
    <property type="match status" value="1"/>
</dbReference>
<keyword evidence="9" id="KW-1185">Reference proteome</keyword>
<dbReference type="GO" id="GO:0016491">
    <property type="term" value="F:oxidoreductase activity"/>
    <property type="evidence" value="ECO:0007669"/>
    <property type="project" value="InterPro"/>
</dbReference>
<dbReference type="PROSITE" id="PS51257">
    <property type="entry name" value="PROKAR_LIPOPROTEIN"/>
    <property type="match status" value="1"/>
</dbReference>
<dbReference type="InterPro" id="IPR013740">
    <property type="entry name" value="Redoxin"/>
</dbReference>
<dbReference type="STRING" id="1193182.BN11_920012"/>
<dbReference type="PROSITE" id="PS51352">
    <property type="entry name" value="THIOREDOXIN_2"/>
    <property type="match status" value="1"/>
</dbReference>
<dbReference type="PANTHER" id="PTHR42852">
    <property type="entry name" value="THIOL:DISULFIDE INTERCHANGE PROTEIN DSBE"/>
    <property type="match status" value="1"/>
</dbReference>
<dbReference type="InterPro" id="IPR013766">
    <property type="entry name" value="Thioredoxin_domain"/>
</dbReference>
<evidence type="ECO:0000256" key="1">
    <source>
        <dbReference type="ARBA" id="ARBA00004196"/>
    </source>
</evidence>
<evidence type="ECO:0000256" key="4">
    <source>
        <dbReference type="ARBA" id="ARBA00023157"/>
    </source>
</evidence>
<name>W6K4W9_9MICO</name>
<evidence type="ECO:0000259" key="7">
    <source>
        <dbReference type="PROSITE" id="PS51352"/>
    </source>
</evidence>
<proteinExistence type="predicted"/>
<dbReference type="GO" id="GO:0030313">
    <property type="term" value="C:cell envelope"/>
    <property type="evidence" value="ECO:0007669"/>
    <property type="project" value="UniProtKB-SubCell"/>
</dbReference>
<sequence>MRPLPRGAALLAAAGLALAGCSGNTIADQAKEGSNKGFIAGNGTVEMIAADQRGTPVTLAGTTLDGQAWTSAEHRAKVLVVNVWASWCGPCDKEAPDLVTVSSDPAVTAVAEFVGVNFREEAATGSAQVEDWKLPYPSLSDPGGQAVLALQGKAAAMPSTLVLDHDGRIAARILGPVSTSTLTGMIEDVAAEAPAK</sequence>
<keyword evidence="4" id="KW-1015">Disulfide bond</keyword>
<dbReference type="Pfam" id="PF08534">
    <property type="entry name" value="Redoxin"/>
    <property type="match status" value="1"/>
</dbReference>
<dbReference type="Proteomes" id="UP000035763">
    <property type="component" value="Unassembled WGS sequence"/>
</dbReference>
<dbReference type="SUPFAM" id="SSF52833">
    <property type="entry name" value="Thioredoxin-like"/>
    <property type="match status" value="1"/>
</dbReference>
<feature type="chain" id="PRO_5039439487" description="Thioredoxin domain-containing protein" evidence="6">
    <location>
        <begin position="20"/>
        <end position="196"/>
    </location>
</feature>
<keyword evidence="3" id="KW-0812">Transmembrane</keyword>
<dbReference type="PANTHER" id="PTHR42852:SF6">
    <property type="entry name" value="THIOL:DISULFIDE INTERCHANGE PROTEIN DSBE"/>
    <property type="match status" value="1"/>
</dbReference>
<evidence type="ECO:0000256" key="3">
    <source>
        <dbReference type="ARBA" id="ARBA00022968"/>
    </source>
</evidence>
<comment type="subcellular location">
    <subcellularLocation>
        <location evidence="1">Cell envelope</location>
    </subcellularLocation>
</comment>
<evidence type="ECO:0000256" key="2">
    <source>
        <dbReference type="ARBA" id="ARBA00022748"/>
    </source>
</evidence>
<keyword evidence="6" id="KW-0732">Signal</keyword>
<dbReference type="EMBL" id="CAJA01000521">
    <property type="protein sequence ID" value="CCH75744.1"/>
    <property type="molecule type" value="Genomic_DNA"/>
</dbReference>
<accession>W6K4W9</accession>
<dbReference type="RefSeq" id="WP_048696329.1">
    <property type="nucleotide sequence ID" value="NZ_HG764815.1"/>
</dbReference>
<organism evidence="8 9">
    <name type="scientific">Nostocoides australiense Ben110</name>
    <dbReference type="NCBI Taxonomy" id="1193182"/>
    <lineage>
        <taxon>Bacteria</taxon>
        <taxon>Bacillati</taxon>
        <taxon>Actinomycetota</taxon>
        <taxon>Actinomycetes</taxon>
        <taxon>Micrococcales</taxon>
        <taxon>Intrasporangiaceae</taxon>
        <taxon>Nostocoides</taxon>
    </lineage>
</organism>
<evidence type="ECO:0000313" key="8">
    <source>
        <dbReference type="EMBL" id="CCH75744.1"/>
    </source>
</evidence>
<dbReference type="InterPro" id="IPR036249">
    <property type="entry name" value="Thioredoxin-like_sf"/>
</dbReference>
<dbReference type="InterPro" id="IPR017937">
    <property type="entry name" value="Thioredoxin_CS"/>
</dbReference>
<evidence type="ECO:0000256" key="6">
    <source>
        <dbReference type="SAM" id="SignalP"/>
    </source>
</evidence>